<evidence type="ECO:0000313" key="1">
    <source>
        <dbReference type="EMBL" id="CBH23667.1"/>
    </source>
</evidence>
<sequence length="115" mass="13124">MREGLEPTGSYPPAKHRQLSCAIALSRSPNTYNVGNSHRILNTCSKYMQSVGSGVQEIRLRGEHGDHYRVMYIAKFEEVIYVIHAFEKTSAKTEQKDIELAKSRLQDVKAMRKKI</sequence>
<proteinExistence type="predicted"/>
<dbReference type="EMBL" id="FP565814">
    <property type="protein sequence ID" value="CBH23667.1"/>
    <property type="molecule type" value="Genomic_DNA"/>
</dbReference>
<accession>D5H6L2</accession>
<name>D5H6L2_SALRM</name>
<reference evidence="1 2" key="1">
    <citation type="journal article" date="2010" name="ISME J.">
        <title>Fine-scale evolution: genomic, phenotypic and ecological differentiation in two coexisting Salinibacter ruber strains.</title>
        <authorList>
            <person name="Pena A."/>
            <person name="Teeling H."/>
            <person name="Huerta-Cepas J."/>
            <person name="Santos F."/>
            <person name="Yarza P."/>
            <person name="Brito-Echeverria J."/>
            <person name="Lucio M."/>
            <person name="Schmitt-Kopplin P."/>
            <person name="Meseguer I."/>
            <person name="Schenowitz C."/>
            <person name="Dossat C."/>
            <person name="Barbe V."/>
            <person name="Dopazo J."/>
            <person name="Rossello-Mora R."/>
            <person name="Schuler M."/>
            <person name="Glockner F.O."/>
            <person name="Amann R."/>
            <person name="Gabaldon T."/>
            <person name="Anton J."/>
        </authorList>
    </citation>
    <scope>NUCLEOTIDE SEQUENCE [LARGE SCALE GENOMIC DNA]</scope>
    <source>
        <strain evidence="1 2">M8</strain>
    </source>
</reference>
<dbReference type="Proteomes" id="UP000000933">
    <property type="component" value="Chromosome"/>
</dbReference>
<dbReference type="InterPro" id="IPR009241">
    <property type="entry name" value="HigB-like"/>
</dbReference>
<reference evidence="2" key="2">
    <citation type="submission" date="2010-04" db="EMBL/GenBank/DDBJ databases">
        <title>Genome sequence of Salinibacter ruber M8.</title>
        <authorList>
            <consortium name="Genoscope"/>
        </authorList>
    </citation>
    <scope>NUCLEOTIDE SEQUENCE [LARGE SCALE GENOMIC DNA]</scope>
    <source>
        <strain evidence="2">M8</strain>
    </source>
</reference>
<gene>
    <name evidence="1" type="ordered locus">SRM_00746</name>
</gene>
<dbReference type="Pfam" id="PF05973">
    <property type="entry name" value="Gp49"/>
    <property type="match status" value="1"/>
</dbReference>
<dbReference type="HOGENOM" id="CLU_2107303_0_0_10"/>
<dbReference type="KEGG" id="srm:SRM_00746"/>
<evidence type="ECO:0000313" key="2">
    <source>
        <dbReference type="Proteomes" id="UP000000933"/>
    </source>
</evidence>
<dbReference type="AlphaFoldDB" id="D5H6L2"/>
<evidence type="ECO:0008006" key="3">
    <source>
        <dbReference type="Google" id="ProtNLM"/>
    </source>
</evidence>
<organism evidence="1 2">
    <name type="scientific">Salinibacter ruber (strain M8)</name>
    <dbReference type="NCBI Taxonomy" id="761659"/>
    <lineage>
        <taxon>Bacteria</taxon>
        <taxon>Pseudomonadati</taxon>
        <taxon>Rhodothermota</taxon>
        <taxon>Rhodothermia</taxon>
        <taxon>Rhodothermales</taxon>
        <taxon>Salinibacteraceae</taxon>
        <taxon>Salinibacter</taxon>
    </lineage>
</organism>
<protein>
    <recommendedName>
        <fullName evidence="3">Phage-related protein</fullName>
    </recommendedName>
</protein>